<protein>
    <submittedName>
        <fullName evidence="8">Ribonuclease D</fullName>
        <ecNumber evidence="8">3.1.13.5</ecNumber>
    </submittedName>
</protein>
<keyword evidence="2" id="KW-0819">tRNA processing</keyword>
<dbReference type="Pfam" id="PF00570">
    <property type="entry name" value="HRDC"/>
    <property type="match status" value="1"/>
</dbReference>
<evidence type="ECO:0000313" key="9">
    <source>
        <dbReference type="Proteomes" id="UP001156831"/>
    </source>
</evidence>
<evidence type="ECO:0000256" key="5">
    <source>
        <dbReference type="ARBA" id="ARBA00022839"/>
    </source>
</evidence>
<dbReference type="InterPro" id="IPR010997">
    <property type="entry name" value="HRDC-like_sf"/>
</dbReference>
<keyword evidence="3" id="KW-0540">Nuclease</keyword>
<feature type="region of interest" description="Disordered" evidence="6">
    <location>
        <begin position="279"/>
        <end position="308"/>
    </location>
</feature>
<keyword evidence="1" id="KW-0963">Cytoplasm</keyword>
<dbReference type="InterPro" id="IPR002562">
    <property type="entry name" value="3'-5'_exonuclease_dom"/>
</dbReference>
<dbReference type="PANTHER" id="PTHR47649">
    <property type="entry name" value="RIBONUCLEASE D"/>
    <property type="match status" value="1"/>
</dbReference>
<dbReference type="Gene3D" id="1.10.150.80">
    <property type="entry name" value="HRDC domain"/>
    <property type="match status" value="2"/>
</dbReference>
<dbReference type="SUPFAM" id="SSF53098">
    <property type="entry name" value="Ribonuclease H-like"/>
    <property type="match status" value="1"/>
</dbReference>
<dbReference type="Proteomes" id="UP001156831">
    <property type="component" value="Unassembled WGS sequence"/>
</dbReference>
<evidence type="ECO:0000256" key="2">
    <source>
        <dbReference type="ARBA" id="ARBA00022694"/>
    </source>
</evidence>
<dbReference type="GO" id="GO:0033890">
    <property type="term" value="F:ribonuclease D activity"/>
    <property type="evidence" value="ECO:0007669"/>
    <property type="project" value="UniProtKB-EC"/>
</dbReference>
<dbReference type="EC" id="3.1.13.5" evidence="8"/>
<organism evidence="8 9">
    <name type="scientific">Luteimonas rhizosphaericola</name>
    <dbReference type="NCBI Taxonomy" id="3042024"/>
    <lineage>
        <taxon>Bacteria</taxon>
        <taxon>Pseudomonadati</taxon>
        <taxon>Pseudomonadota</taxon>
        <taxon>Gammaproteobacteria</taxon>
        <taxon>Lysobacterales</taxon>
        <taxon>Lysobacteraceae</taxon>
        <taxon>Luteimonas</taxon>
    </lineage>
</organism>
<comment type="caution">
    <text evidence="8">The sequence shown here is derived from an EMBL/GenBank/DDBJ whole genome shotgun (WGS) entry which is preliminary data.</text>
</comment>
<sequence length="377" mass="41552">MSSSPVHWVTEPAVLRPHLETVSTRVAIDTEFIRERTYWPQLSLVQVALESAAPAPPVILLLDMLAPGMPEALAPLLRDRAVTKVMHSASEDLVALRRSCDALPEPLFDTQIAAGLAGIGAGLGYQRLVQELLGVAVDKGETRSDWMKRPLSPSQLAYAAEDVRHLFALHDALSGRLDALGRREWFEEDCARLLENARDDEGERWPHLSLRSAQFLDAAGQRRLLRLLRWRDAQARRSDRPRTWVLDNDLATTLAREAPADRGALDRLFETHPKAPRKLAGPVFEALGTPLPDEADAPAPRTSERDRKALRRLQDAVAARSGELGLPDGVLASRRWLESLLDGEDWPGVLSGWRRAELEPALAPLLEPAGDGAATSV</sequence>
<evidence type="ECO:0000256" key="6">
    <source>
        <dbReference type="SAM" id="MobiDB-lite"/>
    </source>
</evidence>
<reference evidence="8 9" key="1">
    <citation type="submission" date="2023-04" db="EMBL/GenBank/DDBJ databases">
        <title>Luteimonas sp. M1R5S18.</title>
        <authorList>
            <person name="Sun J.-Q."/>
        </authorList>
    </citation>
    <scope>NUCLEOTIDE SEQUENCE [LARGE SCALE GENOMIC DNA]</scope>
    <source>
        <strain evidence="8 9">M1R5S18</strain>
    </source>
</reference>
<dbReference type="PROSITE" id="PS50967">
    <property type="entry name" value="HRDC"/>
    <property type="match status" value="1"/>
</dbReference>
<dbReference type="InterPro" id="IPR012337">
    <property type="entry name" value="RNaseH-like_sf"/>
</dbReference>
<dbReference type="InterPro" id="IPR036397">
    <property type="entry name" value="RNaseH_sf"/>
</dbReference>
<keyword evidence="9" id="KW-1185">Reference proteome</keyword>
<dbReference type="NCBIfam" id="TIGR01388">
    <property type="entry name" value="rnd"/>
    <property type="match status" value="1"/>
</dbReference>
<dbReference type="PANTHER" id="PTHR47649:SF1">
    <property type="entry name" value="RIBONUCLEASE D"/>
    <property type="match status" value="1"/>
</dbReference>
<dbReference type="EMBL" id="JARXRN010000016">
    <property type="protein sequence ID" value="MDH5829361.1"/>
    <property type="molecule type" value="Genomic_DNA"/>
</dbReference>
<keyword evidence="4 8" id="KW-0378">Hydrolase</keyword>
<dbReference type="SMART" id="SM00474">
    <property type="entry name" value="35EXOc"/>
    <property type="match status" value="1"/>
</dbReference>
<dbReference type="RefSeq" id="WP_280599477.1">
    <property type="nucleotide sequence ID" value="NZ_JARXRN010000016.1"/>
</dbReference>
<evidence type="ECO:0000256" key="1">
    <source>
        <dbReference type="ARBA" id="ARBA00022490"/>
    </source>
</evidence>
<keyword evidence="5" id="KW-0269">Exonuclease</keyword>
<dbReference type="InterPro" id="IPR006292">
    <property type="entry name" value="RNase_D"/>
</dbReference>
<dbReference type="Pfam" id="PF01612">
    <property type="entry name" value="DNA_pol_A_exo1"/>
    <property type="match status" value="1"/>
</dbReference>
<dbReference type="CDD" id="cd06142">
    <property type="entry name" value="RNaseD_exo"/>
    <property type="match status" value="1"/>
</dbReference>
<dbReference type="InterPro" id="IPR051086">
    <property type="entry name" value="RNase_D-like"/>
</dbReference>
<evidence type="ECO:0000313" key="8">
    <source>
        <dbReference type="EMBL" id="MDH5829361.1"/>
    </source>
</evidence>
<dbReference type="Gene3D" id="3.30.420.10">
    <property type="entry name" value="Ribonuclease H-like superfamily/Ribonuclease H"/>
    <property type="match status" value="1"/>
</dbReference>
<dbReference type="InterPro" id="IPR044876">
    <property type="entry name" value="HRDC_dom_sf"/>
</dbReference>
<dbReference type="SUPFAM" id="SSF47819">
    <property type="entry name" value="HRDC-like"/>
    <property type="match status" value="2"/>
</dbReference>
<feature type="domain" description="HRDC" evidence="7">
    <location>
        <begin position="217"/>
        <end position="297"/>
    </location>
</feature>
<name>A0ABT6JFA2_9GAMM</name>
<evidence type="ECO:0000256" key="4">
    <source>
        <dbReference type="ARBA" id="ARBA00022801"/>
    </source>
</evidence>
<proteinExistence type="predicted"/>
<accession>A0ABT6JFA2</accession>
<gene>
    <name evidence="8" type="primary">rnd</name>
    <name evidence="8" type="ORF">QFW80_02345</name>
</gene>
<evidence type="ECO:0000259" key="7">
    <source>
        <dbReference type="PROSITE" id="PS50967"/>
    </source>
</evidence>
<dbReference type="InterPro" id="IPR002121">
    <property type="entry name" value="HRDC_dom"/>
</dbReference>
<evidence type="ECO:0000256" key="3">
    <source>
        <dbReference type="ARBA" id="ARBA00022722"/>
    </source>
</evidence>